<keyword evidence="6 8" id="KW-0472">Membrane</keyword>
<evidence type="ECO:0000256" key="4">
    <source>
        <dbReference type="ARBA" id="ARBA00022824"/>
    </source>
</evidence>
<dbReference type="PANTHER" id="PTHR14463:SF5">
    <property type="entry name" value="LIPASE MATURATION FACTOR 2"/>
    <property type="match status" value="1"/>
</dbReference>
<sequence>MLSMCPIFILKNYREMDIGSIPLVISGSSREVCQLKQEGLNILPIVINTLHLAPSYALQFILICGILLSSLTFIFDSFRNTISYFCLWIIHLSAFQVGGVFLWFQWDTLLLESGAICILLANLPFIGATSADNISLFLIRWLCFRLMFSSGLVKLLSHCPLWWNLAALDVHFESQCIPTWIAYYAHQTQKWLRHLAVAITFYILIILPPMFFLPLKTLRTYAFFPQILLMVLIMLTGNYNFFNIICALLCLPILVSSNEYNFCKFFIFINSFVPFASISKSAKSAIPSKIVHLHDSLNYLQLTHAYGLFRRFYSRFLFEIFALFLYKHLVRLYLKSMTGAHGRPEVIIEGSYDAEGPWIPFHFYAKPGRLDEMPRFIIPHQPRLDWQMWFAALGAYQQNPFFISLIYHLLRNNTDVTYLMKKYPFERKLPTLIRAQLYFYHYTKPNHRGEWPKNYWMRNFQEEYMPPITMDHPGVLSYLQQNGFVLKVIFN</sequence>
<dbReference type="InterPro" id="IPR057434">
    <property type="entry name" value="LMF1/2_N"/>
</dbReference>
<organism evidence="11 12">
    <name type="scientific">Dracunculus medinensis</name>
    <name type="common">Guinea worm</name>
    <dbReference type="NCBI Taxonomy" id="318479"/>
    <lineage>
        <taxon>Eukaryota</taxon>
        <taxon>Metazoa</taxon>
        <taxon>Ecdysozoa</taxon>
        <taxon>Nematoda</taxon>
        <taxon>Chromadorea</taxon>
        <taxon>Rhabditida</taxon>
        <taxon>Spirurina</taxon>
        <taxon>Dracunculoidea</taxon>
        <taxon>Dracunculidae</taxon>
        <taxon>Dracunculus</taxon>
    </lineage>
</organism>
<dbReference type="AlphaFoldDB" id="A0A3P7TD81"/>
<feature type="transmembrane region" description="Helical" evidence="8">
    <location>
        <begin position="227"/>
        <end position="255"/>
    </location>
</feature>
<protein>
    <recommendedName>
        <fullName evidence="8">Lipase maturation factor</fullName>
    </recommendedName>
</protein>
<dbReference type="GO" id="GO:0051604">
    <property type="term" value="P:protein maturation"/>
    <property type="evidence" value="ECO:0007669"/>
    <property type="project" value="InterPro"/>
</dbReference>
<evidence type="ECO:0000256" key="6">
    <source>
        <dbReference type="ARBA" id="ARBA00023136"/>
    </source>
</evidence>
<dbReference type="EMBL" id="UYYG01001190">
    <property type="protein sequence ID" value="VDN59799.1"/>
    <property type="molecule type" value="Genomic_DNA"/>
</dbReference>
<proteinExistence type="inferred from homology"/>
<dbReference type="OrthoDB" id="434126at2759"/>
<evidence type="ECO:0000256" key="8">
    <source>
        <dbReference type="RuleBase" id="RU361229"/>
    </source>
</evidence>
<dbReference type="GO" id="GO:0005789">
    <property type="term" value="C:endoplasmic reticulum membrane"/>
    <property type="evidence" value="ECO:0007669"/>
    <property type="project" value="UniProtKB-SubCell"/>
</dbReference>
<keyword evidence="3 8" id="KW-0812">Transmembrane</keyword>
<comment type="similarity">
    <text evidence="2 8">Belongs to the lipase maturation factor family.</text>
</comment>
<keyword evidence="7" id="KW-0325">Glycoprotein</keyword>
<dbReference type="PANTHER" id="PTHR14463">
    <property type="entry name" value="LIPASE MATURATION FACTOR"/>
    <property type="match status" value="1"/>
</dbReference>
<evidence type="ECO:0000256" key="2">
    <source>
        <dbReference type="ARBA" id="ARBA00005512"/>
    </source>
</evidence>
<evidence type="ECO:0000256" key="3">
    <source>
        <dbReference type="ARBA" id="ARBA00022692"/>
    </source>
</evidence>
<comment type="subcellular location">
    <subcellularLocation>
        <location evidence="1 8">Endoplasmic reticulum membrane</location>
        <topology evidence="1 8">Multi-pass membrane protein</topology>
    </subcellularLocation>
</comment>
<dbReference type="InterPro" id="IPR009613">
    <property type="entry name" value="LMF"/>
</dbReference>
<dbReference type="InterPro" id="IPR057433">
    <property type="entry name" value="LMF1/2_C"/>
</dbReference>
<gene>
    <name evidence="11" type="ORF">DME_LOCUS9772</name>
</gene>
<keyword evidence="12" id="KW-1185">Reference proteome</keyword>
<dbReference type="Pfam" id="PF06762">
    <property type="entry name" value="LMF1"/>
    <property type="match status" value="1"/>
</dbReference>
<keyword evidence="4 8" id="KW-0256">Endoplasmic reticulum</keyword>
<evidence type="ECO:0000259" key="10">
    <source>
        <dbReference type="Pfam" id="PF25179"/>
    </source>
</evidence>
<accession>A0A3P7TD81</accession>
<evidence type="ECO:0000313" key="12">
    <source>
        <dbReference type="Proteomes" id="UP000274756"/>
    </source>
</evidence>
<feature type="transmembrane region" description="Helical" evidence="8">
    <location>
        <begin position="316"/>
        <end position="334"/>
    </location>
</feature>
<evidence type="ECO:0000256" key="5">
    <source>
        <dbReference type="ARBA" id="ARBA00022989"/>
    </source>
</evidence>
<feature type="transmembrane region" description="Helical" evidence="8">
    <location>
        <begin position="110"/>
        <end position="130"/>
    </location>
</feature>
<evidence type="ECO:0000256" key="1">
    <source>
        <dbReference type="ARBA" id="ARBA00004477"/>
    </source>
</evidence>
<evidence type="ECO:0000259" key="9">
    <source>
        <dbReference type="Pfam" id="PF06762"/>
    </source>
</evidence>
<reference evidence="11 12" key="1">
    <citation type="submission" date="2018-11" db="EMBL/GenBank/DDBJ databases">
        <authorList>
            <consortium name="Pathogen Informatics"/>
        </authorList>
    </citation>
    <scope>NUCLEOTIDE SEQUENCE [LARGE SCALE GENOMIC DNA]</scope>
</reference>
<keyword evidence="5 8" id="KW-1133">Transmembrane helix</keyword>
<dbReference type="STRING" id="318479.A0A3P7TD81"/>
<feature type="domain" description="Lipase maturation factor 1/2 C-terminal" evidence="10">
    <location>
        <begin position="335"/>
        <end position="466"/>
    </location>
</feature>
<feature type="transmembrane region" description="Helical" evidence="8">
    <location>
        <begin position="195"/>
        <end position="215"/>
    </location>
</feature>
<dbReference type="Pfam" id="PF25179">
    <property type="entry name" value="LMF1_C"/>
    <property type="match status" value="1"/>
</dbReference>
<feature type="transmembrane region" description="Helical" evidence="8">
    <location>
        <begin position="82"/>
        <end position="104"/>
    </location>
</feature>
<evidence type="ECO:0000256" key="7">
    <source>
        <dbReference type="ARBA" id="ARBA00023180"/>
    </source>
</evidence>
<comment type="function">
    <text evidence="8">Involved in the maturation of specific proteins in the endoplasmic reticulum.</text>
</comment>
<name>A0A3P7TD81_DRAME</name>
<feature type="transmembrane region" description="Helical" evidence="8">
    <location>
        <begin position="56"/>
        <end position="75"/>
    </location>
</feature>
<dbReference type="Proteomes" id="UP000274756">
    <property type="component" value="Unassembled WGS sequence"/>
</dbReference>
<feature type="domain" description="Lipase maturation factor 1/2 N-terminal" evidence="9">
    <location>
        <begin position="103"/>
        <end position="254"/>
    </location>
</feature>
<evidence type="ECO:0000313" key="11">
    <source>
        <dbReference type="EMBL" id="VDN59799.1"/>
    </source>
</evidence>